<feature type="signal peptide" evidence="2">
    <location>
        <begin position="1"/>
        <end position="23"/>
    </location>
</feature>
<dbReference type="OrthoDB" id="2018923at2759"/>
<keyword evidence="5" id="KW-1185">Reference proteome</keyword>
<dbReference type="Pfam" id="PF02638">
    <property type="entry name" value="GHL10"/>
    <property type="match status" value="1"/>
</dbReference>
<gene>
    <name evidence="4" type="ORF">AFUS01_LOCUS7038</name>
</gene>
<proteinExistence type="predicted"/>
<evidence type="ECO:0000259" key="3">
    <source>
        <dbReference type="Pfam" id="PF02638"/>
    </source>
</evidence>
<feature type="chain" id="PRO_5035321570" description="Glycosyl hydrolase-like 10 domain-containing protein" evidence="2">
    <location>
        <begin position="24"/>
        <end position="548"/>
    </location>
</feature>
<dbReference type="EMBL" id="CAJVCH010047101">
    <property type="protein sequence ID" value="CAG7717583.1"/>
    <property type="molecule type" value="Genomic_DNA"/>
</dbReference>
<accession>A0A8J2JCA6</accession>
<evidence type="ECO:0000313" key="4">
    <source>
        <dbReference type="EMBL" id="CAG7717583.1"/>
    </source>
</evidence>
<comment type="caution">
    <text evidence="4">The sequence shown here is derived from an EMBL/GenBank/DDBJ whole genome shotgun (WGS) entry which is preliminary data.</text>
</comment>
<name>A0A8J2JCA6_9HEXA</name>
<evidence type="ECO:0000256" key="2">
    <source>
        <dbReference type="SAM" id="SignalP"/>
    </source>
</evidence>
<keyword evidence="1 2" id="KW-0732">Signal</keyword>
<dbReference type="InterPro" id="IPR052177">
    <property type="entry name" value="Divisome_Glycosyl_Hydrolase"/>
</dbReference>
<feature type="domain" description="Glycosyl hydrolase-like 10" evidence="3">
    <location>
        <begin position="80"/>
        <end position="388"/>
    </location>
</feature>
<organism evidence="4 5">
    <name type="scientific">Allacma fusca</name>
    <dbReference type="NCBI Taxonomy" id="39272"/>
    <lineage>
        <taxon>Eukaryota</taxon>
        <taxon>Metazoa</taxon>
        <taxon>Ecdysozoa</taxon>
        <taxon>Arthropoda</taxon>
        <taxon>Hexapoda</taxon>
        <taxon>Collembola</taxon>
        <taxon>Symphypleona</taxon>
        <taxon>Sminthuridae</taxon>
        <taxon>Allacma</taxon>
    </lineage>
</organism>
<evidence type="ECO:0000256" key="1">
    <source>
        <dbReference type="ARBA" id="ARBA00022729"/>
    </source>
</evidence>
<dbReference type="InterPro" id="IPR003790">
    <property type="entry name" value="GHL10"/>
</dbReference>
<evidence type="ECO:0000313" key="5">
    <source>
        <dbReference type="Proteomes" id="UP000708208"/>
    </source>
</evidence>
<dbReference type="Proteomes" id="UP000708208">
    <property type="component" value="Unassembled WGS sequence"/>
</dbReference>
<reference evidence="4" key="1">
    <citation type="submission" date="2021-06" db="EMBL/GenBank/DDBJ databases">
        <authorList>
            <person name="Hodson N. C."/>
            <person name="Mongue J. A."/>
            <person name="Jaron S. K."/>
        </authorList>
    </citation>
    <scope>NUCLEOTIDE SEQUENCE</scope>
</reference>
<sequence>METMLSLKFVLAVIIAFHCCVQALGVDPCFEVEDGNLGSIGSCIPRSVCNSNVSRSGLCPSFPDDYTCCFSDAFPGRESRGAWIATVTNIDWPKSPADSVAVQQEALERLIDTLSDAGINAVYFQVRPAGDALYKSNIEPWSRYLTGKQGQAPNPLWDPFQYVIDYCHAKNIEVHAWINPYRASMAASTEGLASNHMALLYPQYAYPFSTYLWMDPGAEVVQNRTFDVVMDLTERYDIDGIHMDDYFYPYPVTGVPFPDNATYADYVRNNGGLSLEDWRRDNVNKLVKRLYDGVHEVKRWVRFSISPFGIYKPCAEGGMPCSINGFDQFSGLYCDPKLWLQEGWVDILQPQLYWKIDPPAQSYPVLLNWWLEQNPHNRHIYAGNYLSRIMDGWPLSELTNQVTISRETRHRMRGSWGNVQFSAKIFTNNEQGSVNFFKNTVYQYQALPPQYPWLVGTEKKPHLPSISLTNDGFVYLQMNQVARQGEGKVHKIITYRNNEGSWTVHKVIRLPHVLDDLHMEFRLEPGYYAFVAEDRYGQESEKQFMRIV</sequence>
<dbReference type="PANTHER" id="PTHR43405">
    <property type="entry name" value="GLYCOSYL HYDROLASE DIGH"/>
    <property type="match status" value="1"/>
</dbReference>
<dbReference type="AlphaFoldDB" id="A0A8J2JCA6"/>
<protein>
    <recommendedName>
        <fullName evidence="3">Glycosyl hydrolase-like 10 domain-containing protein</fullName>
    </recommendedName>
</protein>
<dbReference type="PANTHER" id="PTHR43405:SF1">
    <property type="entry name" value="GLYCOSYL HYDROLASE DIGH"/>
    <property type="match status" value="1"/>
</dbReference>